<dbReference type="CDD" id="cd04301">
    <property type="entry name" value="NAT_SF"/>
    <property type="match status" value="1"/>
</dbReference>
<evidence type="ECO:0000256" key="3">
    <source>
        <dbReference type="SAM" id="MobiDB-lite"/>
    </source>
</evidence>
<dbReference type="RefSeq" id="WP_187221470.1">
    <property type="nucleotide sequence ID" value="NZ_JABVED010000009.1"/>
</dbReference>
<evidence type="ECO:0000313" key="6">
    <source>
        <dbReference type="Proteomes" id="UP000734823"/>
    </source>
</evidence>
<evidence type="ECO:0000313" key="5">
    <source>
        <dbReference type="EMBL" id="MBC6449004.1"/>
    </source>
</evidence>
<dbReference type="Proteomes" id="UP000734823">
    <property type="component" value="Unassembled WGS sequence"/>
</dbReference>
<evidence type="ECO:0000256" key="1">
    <source>
        <dbReference type="ARBA" id="ARBA00022679"/>
    </source>
</evidence>
<dbReference type="SUPFAM" id="SSF55729">
    <property type="entry name" value="Acyl-CoA N-acyltransferases (Nat)"/>
    <property type="match status" value="1"/>
</dbReference>
<dbReference type="Gene3D" id="3.40.630.30">
    <property type="match status" value="1"/>
</dbReference>
<feature type="domain" description="N-acetyltransferase" evidence="4">
    <location>
        <begin position="33"/>
        <end position="208"/>
    </location>
</feature>
<dbReference type="PANTHER" id="PTHR43877">
    <property type="entry name" value="AMINOALKYLPHOSPHONATE N-ACETYLTRANSFERASE-RELATED-RELATED"/>
    <property type="match status" value="1"/>
</dbReference>
<keyword evidence="2" id="KW-0012">Acyltransferase</keyword>
<comment type="caution">
    <text evidence="5">The sequence shown here is derived from an EMBL/GenBank/DDBJ whole genome shotgun (WGS) entry which is preliminary data.</text>
</comment>
<proteinExistence type="predicted"/>
<gene>
    <name evidence="5" type="ORF">GPZ80_17695</name>
</gene>
<keyword evidence="6" id="KW-1185">Reference proteome</keyword>
<dbReference type="InterPro" id="IPR016181">
    <property type="entry name" value="Acyl_CoA_acyltransferase"/>
</dbReference>
<dbReference type="PROSITE" id="PS51186">
    <property type="entry name" value="GNAT"/>
    <property type="match status" value="1"/>
</dbReference>
<dbReference type="Pfam" id="PF00583">
    <property type="entry name" value="Acetyltransf_1"/>
    <property type="match status" value="1"/>
</dbReference>
<organism evidence="5 6">
    <name type="scientific">Actinokineospora xionganensis</name>
    <dbReference type="NCBI Taxonomy" id="2684470"/>
    <lineage>
        <taxon>Bacteria</taxon>
        <taxon>Bacillati</taxon>
        <taxon>Actinomycetota</taxon>
        <taxon>Actinomycetes</taxon>
        <taxon>Pseudonocardiales</taxon>
        <taxon>Pseudonocardiaceae</taxon>
        <taxon>Actinokineospora</taxon>
    </lineage>
</organism>
<keyword evidence="1" id="KW-0808">Transferase</keyword>
<protein>
    <submittedName>
        <fullName evidence="5">GNAT family N-acetyltransferase</fullName>
    </submittedName>
</protein>
<name>A0ABR7L8N4_9PSEU</name>
<reference evidence="5 6" key="1">
    <citation type="submission" date="2020-06" db="EMBL/GenBank/DDBJ databases">
        <title>Actinokineospora xiongansis sp. nov., isolated from soil of Baiyangdian.</title>
        <authorList>
            <person name="Zhang X."/>
        </authorList>
    </citation>
    <scope>NUCLEOTIDE SEQUENCE [LARGE SCALE GENOMIC DNA]</scope>
    <source>
        <strain evidence="5 6">HBU206404</strain>
    </source>
</reference>
<dbReference type="InterPro" id="IPR000182">
    <property type="entry name" value="GNAT_dom"/>
</dbReference>
<evidence type="ECO:0000259" key="4">
    <source>
        <dbReference type="PROSITE" id="PS51186"/>
    </source>
</evidence>
<accession>A0ABR7L8N4</accession>
<sequence length="212" mass="23038">MTDPVSPQRRERRDGVPGQAFPGVAGLTADAVPPQRPATLADAPRIAELMRASVGELFPRFYGEPETVSAVAYIAHIDLTLIEDGTYFVHEADGEIIACGGWSRRGKLYTGSGPGDDDLRLIDPATEPARIRAMFVRADWTRRGLGRAILESCRRAAVAEGFGSLALLATLPGVPLYRSFGFRETERREILMPDGVEIEGVMMTRGVEPLAD</sequence>
<evidence type="ECO:0000256" key="2">
    <source>
        <dbReference type="ARBA" id="ARBA00023315"/>
    </source>
</evidence>
<dbReference type="InterPro" id="IPR050832">
    <property type="entry name" value="Bact_Acetyltransf"/>
</dbReference>
<feature type="region of interest" description="Disordered" evidence="3">
    <location>
        <begin position="1"/>
        <end position="31"/>
    </location>
</feature>
<dbReference type="EMBL" id="JABVED010000009">
    <property type="protein sequence ID" value="MBC6449004.1"/>
    <property type="molecule type" value="Genomic_DNA"/>
</dbReference>
<dbReference type="PANTHER" id="PTHR43877:SF1">
    <property type="entry name" value="ACETYLTRANSFERASE"/>
    <property type="match status" value="1"/>
</dbReference>